<proteinExistence type="inferred from homology"/>
<evidence type="ECO:0000259" key="9">
    <source>
        <dbReference type="Pfam" id="PF02838"/>
    </source>
</evidence>
<dbReference type="Gene3D" id="3.20.20.80">
    <property type="entry name" value="Glycosidases"/>
    <property type="match status" value="1"/>
</dbReference>
<dbReference type="PANTHER" id="PTHR22600:SF57">
    <property type="entry name" value="BETA-N-ACETYLHEXOSAMINIDASE"/>
    <property type="match status" value="1"/>
</dbReference>
<dbReference type="InterPro" id="IPR015882">
    <property type="entry name" value="HEX_bac_N"/>
</dbReference>
<evidence type="ECO:0000256" key="3">
    <source>
        <dbReference type="ARBA" id="ARBA00012663"/>
    </source>
</evidence>
<dbReference type="PATRIC" id="fig|1115809.3.peg.1222"/>
<reference evidence="10 11" key="1">
    <citation type="submission" date="2013-08" db="EMBL/GenBank/DDBJ databases">
        <authorList>
            <person name="Durkin A.S."/>
            <person name="Haft D.R."/>
            <person name="McCorrison J."/>
            <person name="Torralba M."/>
            <person name="Gillis M."/>
            <person name="Haft D.H."/>
            <person name="Methe B."/>
            <person name="Sutton G."/>
            <person name="Nelson K.E."/>
        </authorList>
    </citation>
    <scope>NUCLEOTIDE SEQUENCE [LARGE SCALE GENOMIC DNA]</scope>
    <source>
        <strain evidence="10 11">F0067</strain>
    </source>
</reference>
<evidence type="ECO:0000256" key="4">
    <source>
        <dbReference type="ARBA" id="ARBA00022801"/>
    </source>
</evidence>
<comment type="similarity">
    <text evidence="2">Belongs to the glycosyl hydrolase 20 family.</text>
</comment>
<evidence type="ECO:0000256" key="5">
    <source>
        <dbReference type="ARBA" id="ARBA00023295"/>
    </source>
</evidence>
<evidence type="ECO:0000313" key="10">
    <source>
        <dbReference type="EMBL" id="ERK39446.1"/>
    </source>
</evidence>
<dbReference type="GO" id="GO:0004563">
    <property type="term" value="F:beta-N-acetylhexosaminidase activity"/>
    <property type="evidence" value="ECO:0007669"/>
    <property type="project" value="UniProtKB-EC"/>
</dbReference>
<dbReference type="Proteomes" id="UP000016648">
    <property type="component" value="Unassembled WGS sequence"/>
</dbReference>
<dbReference type="EMBL" id="AWEY01000020">
    <property type="protein sequence ID" value="ERK39446.1"/>
    <property type="molecule type" value="Genomic_DNA"/>
</dbReference>
<dbReference type="PRINTS" id="PR00738">
    <property type="entry name" value="GLHYDRLASE20"/>
</dbReference>
<dbReference type="EC" id="3.2.1.52" evidence="3"/>
<sequence length="553" mass="62922">MLQNMLKQTILVAATWLLFMTTRAATADYHVVPLPQTITLAKGKPFVLDERTKIVCGSSEELMRHNARFLAQYVEDVTGQKMDCVANVPKGEKAIRLAIDHKIVGKEAYRVTVNDRQVTIVGGTAAGVFYGIQTLRKALPVTIDGTGKGQTPRVELPAVQIADAPLLPYRGMMLDCGRHFFPLSFIKRFLDLMALHNMNAFHWHLSEDQGWRIEIKRYPRLMEIGAWRSGTVVGHNSDVDDHQPHGGYYTQKEMREVVEYARQRHIEVIPEIDIPGHTKAMLASYPELGCTGGPYEVGHNWGVYHDVLCVGNERVYAVLQDIIDELCQIFPSARFNIGGDEAPSTRWQQCERCKAKAKELGIDAKHLQQYFTKRVEKYINGKGKTMIGWDEILEGELNPSTIVLSRRYLSTWSKAAKAGHDVITCPGRYAYFDYYQAKNTLYEPQAIGNYLPVEQVYSFDPRPDSVSADITRHIIGVQGNLWTEYVPTTAQAEYMVLPRMAALSEVQWMPASRKNYDAFVARATRLARLYDRNGYTYALHIWPERYNHDRAVW</sequence>
<evidence type="ECO:0000256" key="6">
    <source>
        <dbReference type="PIRSR" id="PIRSR625705-1"/>
    </source>
</evidence>
<dbReference type="InterPro" id="IPR025705">
    <property type="entry name" value="Beta_hexosaminidase_sua/sub"/>
</dbReference>
<keyword evidence="5" id="KW-0326">Glycosidase</keyword>
<dbReference type="Pfam" id="PF00728">
    <property type="entry name" value="Glyco_hydro_20"/>
    <property type="match status" value="1"/>
</dbReference>
<keyword evidence="4 10" id="KW-0378">Hydrolase</keyword>
<feature type="domain" description="Glycoside hydrolase family 20 catalytic" evidence="8">
    <location>
        <begin position="168"/>
        <end position="510"/>
    </location>
</feature>
<dbReference type="Gene3D" id="3.30.379.10">
    <property type="entry name" value="Chitobiase/beta-hexosaminidase domain 2-like"/>
    <property type="match status" value="1"/>
</dbReference>
<dbReference type="PANTHER" id="PTHR22600">
    <property type="entry name" value="BETA-HEXOSAMINIDASE"/>
    <property type="match status" value="1"/>
</dbReference>
<keyword evidence="11" id="KW-1185">Reference proteome</keyword>
<dbReference type="AlphaFoldDB" id="U2P5P3"/>
<gene>
    <name evidence="10" type="ORF">HMPREF9135_1669</name>
</gene>
<comment type="caution">
    <text evidence="10">The sequence shown here is derived from an EMBL/GenBank/DDBJ whole genome shotgun (WGS) entry which is preliminary data.</text>
</comment>
<evidence type="ECO:0000256" key="7">
    <source>
        <dbReference type="SAM" id="SignalP"/>
    </source>
</evidence>
<evidence type="ECO:0000256" key="2">
    <source>
        <dbReference type="ARBA" id="ARBA00006285"/>
    </source>
</evidence>
<comment type="catalytic activity">
    <reaction evidence="1">
        <text>Hydrolysis of terminal non-reducing N-acetyl-D-hexosamine residues in N-acetyl-beta-D-hexosaminides.</text>
        <dbReference type="EC" id="3.2.1.52"/>
    </reaction>
</comment>
<keyword evidence="7" id="KW-0732">Signal</keyword>
<evidence type="ECO:0000259" key="8">
    <source>
        <dbReference type="Pfam" id="PF00728"/>
    </source>
</evidence>
<dbReference type="GO" id="GO:0005975">
    <property type="term" value="P:carbohydrate metabolic process"/>
    <property type="evidence" value="ECO:0007669"/>
    <property type="project" value="InterPro"/>
</dbReference>
<accession>U2P5P3</accession>
<evidence type="ECO:0000313" key="11">
    <source>
        <dbReference type="Proteomes" id="UP000016648"/>
    </source>
</evidence>
<protein>
    <recommendedName>
        <fullName evidence="3">beta-N-acetylhexosaminidase</fullName>
        <ecNumber evidence="3">3.2.1.52</ecNumber>
    </recommendedName>
</protein>
<dbReference type="GO" id="GO:0030203">
    <property type="term" value="P:glycosaminoglycan metabolic process"/>
    <property type="evidence" value="ECO:0007669"/>
    <property type="project" value="TreeGrafter"/>
</dbReference>
<dbReference type="InterPro" id="IPR017853">
    <property type="entry name" value="GH"/>
</dbReference>
<organism evidence="10 11">
    <name type="scientific">Segatella baroniae F0067</name>
    <dbReference type="NCBI Taxonomy" id="1115809"/>
    <lineage>
        <taxon>Bacteria</taxon>
        <taxon>Pseudomonadati</taxon>
        <taxon>Bacteroidota</taxon>
        <taxon>Bacteroidia</taxon>
        <taxon>Bacteroidales</taxon>
        <taxon>Prevotellaceae</taxon>
        <taxon>Segatella</taxon>
    </lineage>
</organism>
<feature type="signal peptide" evidence="7">
    <location>
        <begin position="1"/>
        <end position="27"/>
    </location>
</feature>
<dbReference type="InterPro" id="IPR015883">
    <property type="entry name" value="Glyco_hydro_20_cat"/>
</dbReference>
<dbReference type="InterPro" id="IPR029018">
    <property type="entry name" value="Hex-like_dom2"/>
</dbReference>
<dbReference type="SUPFAM" id="SSF55545">
    <property type="entry name" value="beta-N-acetylhexosaminidase-like domain"/>
    <property type="match status" value="1"/>
</dbReference>
<feature type="domain" description="Beta-hexosaminidase bacterial type N-terminal" evidence="9">
    <location>
        <begin position="29"/>
        <end position="164"/>
    </location>
</feature>
<feature type="chain" id="PRO_5004633550" description="beta-N-acetylhexosaminidase" evidence="7">
    <location>
        <begin position="28"/>
        <end position="553"/>
    </location>
</feature>
<dbReference type="CDD" id="cd06563">
    <property type="entry name" value="GH20_chitobiase-like"/>
    <property type="match status" value="1"/>
</dbReference>
<dbReference type="Pfam" id="PF02838">
    <property type="entry name" value="Glyco_hydro_20b"/>
    <property type="match status" value="1"/>
</dbReference>
<feature type="active site" description="Proton donor" evidence="6">
    <location>
        <position position="341"/>
    </location>
</feature>
<evidence type="ECO:0000256" key="1">
    <source>
        <dbReference type="ARBA" id="ARBA00001231"/>
    </source>
</evidence>
<dbReference type="SUPFAM" id="SSF51445">
    <property type="entry name" value="(Trans)glycosidases"/>
    <property type="match status" value="1"/>
</dbReference>
<name>U2P5P3_9BACT</name>
<dbReference type="GO" id="GO:0016020">
    <property type="term" value="C:membrane"/>
    <property type="evidence" value="ECO:0007669"/>
    <property type="project" value="TreeGrafter"/>
</dbReference>